<evidence type="ECO:0000313" key="16">
    <source>
        <dbReference type="Proteomes" id="UP001391051"/>
    </source>
</evidence>
<comment type="subunit">
    <text evidence="12">Monomer.</text>
</comment>
<feature type="region of interest" description="Disordered" evidence="13">
    <location>
        <begin position="194"/>
        <end position="289"/>
    </location>
</feature>
<dbReference type="InterPro" id="IPR048293">
    <property type="entry name" value="PIF1_RRM3_pfh1"/>
</dbReference>
<keyword evidence="10 12" id="KW-0413">Isomerase</keyword>
<evidence type="ECO:0000256" key="8">
    <source>
        <dbReference type="ARBA" id="ARBA00023172"/>
    </source>
</evidence>
<proteinExistence type="inferred from homology"/>
<evidence type="ECO:0000259" key="14">
    <source>
        <dbReference type="SMART" id="SM00382"/>
    </source>
</evidence>
<dbReference type="RefSeq" id="XP_066693180.1">
    <property type="nucleotide sequence ID" value="XM_066850942.1"/>
</dbReference>
<feature type="DNA-binding region" evidence="12">
    <location>
        <begin position="794"/>
        <end position="813"/>
    </location>
</feature>
<dbReference type="InterPro" id="IPR051055">
    <property type="entry name" value="PIF1_helicase"/>
</dbReference>
<gene>
    <name evidence="12" type="primary">PIF1</name>
    <name evidence="15" type="ORF">PG986_014720</name>
</gene>
<dbReference type="InterPro" id="IPR049163">
    <property type="entry name" value="Pif1-like_2B_dom"/>
</dbReference>
<dbReference type="Pfam" id="PF21530">
    <property type="entry name" value="Pif1_2B_dom"/>
    <property type="match status" value="1"/>
</dbReference>
<feature type="region of interest" description="Disordered" evidence="13">
    <location>
        <begin position="65"/>
        <end position="140"/>
    </location>
</feature>
<dbReference type="EMBL" id="JAQQWE010000010">
    <property type="protein sequence ID" value="KAK7937852.1"/>
    <property type="molecule type" value="Genomic_DNA"/>
</dbReference>
<keyword evidence="6 12" id="KW-0238">DNA-binding</keyword>
<dbReference type="InterPro" id="IPR003593">
    <property type="entry name" value="AAA+_ATPase"/>
</dbReference>
<comment type="catalytic activity">
    <reaction evidence="12">
        <text>ATP + H2O = ADP + phosphate + H(+)</text>
        <dbReference type="Rhea" id="RHEA:13065"/>
        <dbReference type="ChEBI" id="CHEBI:15377"/>
        <dbReference type="ChEBI" id="CHEBI:15378"/>
        <dbReference type="ChEBI" id="CHEBI:30616"/>
        <dbReference type="ChEBI" id="CHEBI:43474"/>
        <dbReference type="ChEBI" id="CHEBI:456216"/>
        <dbReference type="EC" id="5.6.2.3"/>
    </reaction>
</comment>
<feature type="binding site" evidence="12">
    <location>
        <begin position="394"/>
        <end position="401"/>
    </location>
    <ligand>
        <name>ATP</name>
        <dbReference type="ChEBI" id="CHEBI:30616"/>
    </ligand>
</feature>
<dbReference type="PANTHER" id="PTHR47642">
    <property type="entry name" value="ATP-DEPENDENT DNA HELICASE"/>
    <property type="match status" value="1"/>
</dbReference>
<keyword evidence="7 12" id="KW-0496">Mitochondrion</keyword>
<comment type="function">
    <text evidence="12">DNA-dependent ATPase and 5'-3' DNA helicase required for the maintenance of both mitochondrial and nuclear genome stability.</text>
</comment>
<dbReference type="PANTHER" id="PTHR47642:SF5">
    <property type="entry name" value="ATP-DEPENDENT DNA HELICASE"/>
    <property type="match status" value="1"/>
</dbReference>
<evidence type="ECO:0000256" key="9">
    <source>
        <dbReference type="ARBA" id="ARBA00023204"/>
    </source>
</evidence>
<dbReference type="Gene3D" id="3.40.50.300">
    <property type="entry name" value="P-loop containing nucleotide triphosphate hydrolases"/>
    <property type="match status" value="1"/>
</dbReference>
<evidence type="ECO:0000256" key="13">
    <source>
        <dbReference type="SAM" id="MobiDB-lite"/>
    </source>
</evidence>
<comment type="caution">
    <text evidence="15">The sequence shown here is derived from an EMBL/GenBank/DDBJ whole genome shotgun (WGS) entry which is preliminary data.</text>
</comment>
<dbReference type="CDD" id="cd18809">
    <property type="entry name" value="SF1_C_RecD"/>
    <property type="match status" value="1"/>
</dbReference>
<dbReference type="CDD" id="cd18037">
    <property type="entry name" value="DEXSc_Pif1_like"/>
    <property type="match status" value="1"/>
</dbReference>
<dbReference type="SMART" id="SM00382">
    <property type="entry name" value="AAA"/>
    <property type="match status" value="1"/>
</dbReference>
<dbReference type="InterPro" id="IPR027417">
    <property type="entry name" value="P-loop_NTPase"/>
</dbReference>
<evidence type="ECO:0000256" key="7">
    <source>
        <dbReference type="ARBA" id="ARBA00023128"/>
    </source>
</evidence>
<evidence type="ECO:0000256" key="11">
    <source>
        <dbReference type="ARBA" id="ARBA00023242"/>
    </source>
</evidence>
<evidence type="ECO:0000256" key="6">
    <source>
        <dbReference type="ARBA" id="ARBA00023125"/>
    </source>
</evidence>
<keyword evidence="11 12" id="KW-0539">Nucleus</keyword>
<evidence type="ECO:0000256" key="3">
    <source>
        <dbReference type="ARBA" id="ARBA00022801"/>
    </source>
</evidence>
<evidence type="ECO:0000313" key="15">
    <source>
        <dbReference type="EMBL" id="KAK7937852.1"/>
    </source>
</evidence>
<organism evidence="15 16">
    <name type="scientific">Apiospora aurea</name>
    <dbReference type="NCBI Taxonomy" id="335848"/>
    <lineage>
        <taxon>Eukaryota</taxon>
        <taxon>Fungi</taxon>
        <taxon>Dikarya</taxon>
        <taxon>Ascomycota</taxon>
        <taxon>Pezizomycotina</taxon>
        <taxon>Sordariomycetes</taxon>
        <taxon>Xylariomycetidae</taxon>
        <taxon>Amphisphaeriales</taxon>
        <taxon>Apiosporaceae</taxon>
        <taxon>Apiospora</taxon>
    </lineage>
</organism>
<evidence type="ECO:0000256" key="10">
    <source>
        <dbReference type="ARBA" id="ARBA00023235"/>
    </source>
</evidence>
<evidence type="ECO:0000256" key="4">
    <source>
        <dbReference type="ARBA" id="ARBA00022806"/>
    </source>
</evidence>
<dbReference type="EC" id="5.6.2.3" evidence="12"/>
<evidence type="ECO:0000256" key="2">
    <source>
        <dbReference type="ARBA" id="ARBA00022763"/>
    </source>
</evidence>
<dbReference type="SUPFAM" id="SSF52540">
    <property type="entry name" value="P-loop containing nucleoside triphosphate hydrolases"/>
    <property type="match status" value="2"/>
</dbReference>
<evidence type="ECO:0000256" key="1">
    <source>
        <dbReference type="ARBA" id="ARBA00022741"/>
    </source>
</evidence>
<feature type="compositionally biased region" description="Low complexity" evidence="13">
    <location>
        <begin position="65"/>
        <end position="78"/>
    </location>
</feature>
<dbReference type="GeneID" id="92084004"/>
<dbReference type="Pfam" id="PF05970">
    <property type="entry name" value="PIF1"/>
    <property type="match status" value="1"/>
</dbReference>
<protein>
    <recommendedName>
        <fullName evidence="12">ATP-dependent DNA helicase PIF1</fullName>
        <ecNumber evidence="12">5.6.2.3</ecNumber>
    </recommendedName>
    <alternativeName>
        <fullName evidence="12">DNA 5'-3' helicase PIF1</fullName>
    </alternativeName>
    <alternativeName>
        <fullName evidence="12">DNA repair and recombination helicase PIF1</fullName>
    </alternativeName>
</protein>
<evidence type="ECO:0000256" key="5">
    <source>
        <dbReference type="ARBA" id="ARBA00022840"/>
    </source>
</evidence>
<keyword evidence="8 12" id="KW-0233">DNA recombination</keyword>
<keyword evidence="1 12" id="KW-0547">Nucleotide-binding</keyword>
<evidence type="ECO:0000256" key="12">
    <source>
        <dbReference type="HAMAP-Rule" id="MF_03176"/>
    </source>
</evidence>
<comment type="cofactor">
    <cofactor evidence="12">
        <name>Mg(2+)</name>
        <dbReference type="ChEBI" id="CHEBI:18420"/>
    </cofactor>
</comment>
<feature type="domain" description="AAA+ ATPase" evidence="14">
    <location>
        <begin position="386"/>
        <end position="654"/>
    </location>
</feature>
<keyword evidence="4 12" id="KW-0347">Helicase</keyword>
<feature type="compositionally biased region" description="Polar residues" evidence="13">
    <location>
        <begin position="226"/>
        <end position="241"/>
    </location>
</feature>
<name>A0ABR1PTT1_9PEZI</name>
<sequence>MLPAAIRILPPSRPLFAYRNPVVALSSQQRALACALQRHADIISTSSRPLEAYTMLGKAATRYQASAPPASKAQPGKPDLSKQLFPSSSPHDGNIVDLVSGGHSRGATGANLGSSKAAGQSQLQPRSRNSMSRTNTGASVTSFIKPSDGFATLYSKADSFKEESVTTSQQTGSFRGGATDLVYIAEDDFSDDDDLELDYACPSALPSLPPPPKPTKQVPESPVSAPPTSQATIPIPWTSSPEAHRFPPQATNQPPPKRQSPVTHATEQPIKKKRQLPKHWSQAATKEDPIDLDAVAEKESAVLATPAKPKDKSMMWDTTQSAIKDKRAQLKNKTKNLPGSTRAFSTEGSAVPDDLRAATDSHAIKKNAAVSLSLEQRHVIDLVIEQNQSVFFTGPAGTGKSVLMRAIIDQLKKKWARDPERVSVTASTGLAACNIGGQTLHSFAGIGLGKEDVPTLVKKIRRNQKAKNRWLRTKTLIVDEVSMVDGDLFDKLAQIARTIRNNGRPWGGIQLVITGDFFQLPPVPDKQKRDVKFAFEAATWTTSIDHTIGLTQVFRQRDPEFANMLNEMRLGRISEQTVQTFKQLARPLSFDDGLDVTELFPTRQEVDRSNEQRLRNLPGSTQRFDATDTGHPDIKDRLLENMMAPKAIELRKGAQVMLIKNLDETLVNGSLGKVKGFMCEATFEIWSTSNEGSDDEEDPEGRAKKKIKAFSRDPDSTKDLKEYPVVQFTCVDGSHRTLLMLPEDWKVELPNGEIQAQRRQVPLILAWALSIHKAQGQTLERVKVDLGKVFEKGQAYVALSRATNKQGLQVLRFDKNRVMAHPRVIQFYNRLYSAESAIKKKPTPSMADFTSRGRTEPKGRKIIGIDDDEEAMAASYG</sequence>
<dbReference type="InterPro" id="IPR010285">
    <property type="entry name" value="DNA_helicase_pif1-like_DEAD"/>
</dbReference>
<reference evidence="15 16" key="1">
    <citation type="submission" date="2023-01" db="EMBL/GenBank/DDBJ databases">
        <title>Analysis of 21 Apiospora genomes using comparative genomics revels a genus with tremendous synthesis potential of carbohydrate active enzymes and secondary metabolites.</title>
        <authorList>
            <person name="Sorensen T."/>
        </authorList>
    </citation>
    <scope>NUCLEOTIDE SEQUENCE [LARGE SCALE GENOMIC DNA]</scope>
    <source>
        <strain evidence="15 16">CBS 24483</strain>
    </source>
</reference>
<comment type="subcellular location">
    <subcellularLocation>
        <location evidence="12">Nucleus</location>
    </subcellularLocation>
    <subcellularLocation>
        <location evidence="12">Mitochondrion</location>
    </subcellularLocation>
</comment>
<dbReference type="Proteomes" id="UP001391051">
    <property type="component" value="Unassembled WGS sequence"/>
</dbReference>
<keyword evidence="3 12" id="KW-0378">Hydrolase</keyword>
<accession>A0ABR1PTT1</accession>
<feature type="compositionally biased region" description="Polar residues" evidence="13">
    <location>
        <begin position="111"/>
        <end position="140"/>
    </location>
</feature>
<keyword evidence="5 12" id="KW-0067">ATP-binding</keyword>
<keyword evidence="9 12" id="KW-0234">DNA repair</keyword>
<comment type="similarity">
    <text evidence="12">Belongs to the helicase family. PIF1 subfamily.</text>
</comment>
<keyword evidence="2 12" id="KW-0227">DNA damage</keyword>
<keyword evidence="16" id="KW-1185">Reference proteome</keyword>
<dbReference type="HAMAP" id="MF_03176">
    <property type="entry name" value="PIF1"/>
    <property type="match status" value="1"/>
</dbReference>